<dbReference type="SUPFAM" id="SSF51161">
    <property type="entry name" value="Trimeric LpxA-like enzymes"/>
    <property type="match status" value="1"/>
</dbReference>
<proteinExistence type="predicted"/>
<dbReference type="InterPro" id="IPR011004">
    <property type="entry name" value="Trimer_LpxA-like_sf"/>
</dbReference>
<gene>
    <name evidence="1" type="ORF">Kpho01_07020</name>
</gene>
<dbReference type="PANTHER" id="PTHR13061">
    <property type="entry name" value="DYNACTIN SUBUNIT P25"/>
    <property type="match status" value="1"/>
</dbReference>
<dbReference type="InterPro" id="IPR047324">
    <property type="entry name" value="LbH_gamma_CA-like"/>
</dbReference>
<dbReference type="RefSeq" id="WP_051778102.1">
    <property type="nucleotide sequence ID" value="NZ_BSRX01000003.1"/>
</dbReference>
<sequence length="195" mass="20147">MRTYSFQGVRPRIHPSVYAFDDVVVIGDVEIDADVSLWPGVTVRGDKGPVRIGRGSNVQDHAMLHSDPAYPLVLGTDVTVAHGALLHGCTIGSGTVVGIGAIVLNGVSVGESSRVSAGVVLSAGPRFGPRSLIAGNPATVLMTLSDSDVAVLDETAAEYRELADTYRTGVREVTLPGLPTGRFHGSTDGGGSGVR</sequence>
<dbReference type="Gene3D" id="2.160.10.10">
    <property type="entry name" value="Hexapeptide repeat proteins"/>
    <property type="match status" value="1"/>
</dbReference>
<evidence type="ECO:0000313" key="1">
    <source>
        <dbReference type="EMBL" id="GLW52691.1"/>
    </source>
</evidence>
<organism evidence="1 2">
    <name type="scientific">Kitasatospora phosalacinea</name>
    <dbReference type="NCBI Taxonomy" id="2065"/>
    <lineage>
        <taxon>Bacteria</taxon>
        <taxon>Bacillati</taxon>
        <taxon>Actinomycetota</taxon>
        <taxon>Actinomycetes</taxon>
        <taxon>Kitasatosporales</taxon>
        <taxon>Streptomycetaceae</taxon>
        <taxon>Kitasatospora</taxon>
    </lineage>
</organism>
<name>A0A9W6UJR6_9ACTN</name>
<reference evidence="1" key="1">
    <citation type="submission" date="2023-02" db="EMBL/GenBank/DDBJ databases">
        <title>Kitasatospora phosalacinea NBRC 14362.</title>
        <authorList>
            <person name="Ichikawa N."/>
            <person name="Sato H."/>
            <person name="Tonouchi N."/>
        </authorList>
    </citation>
    <scope>NUCLEOTIDE SEQUENCE</scope>
    <source>
        <strain evidence="1">NBRC 14362</strain>
    </source>
</reference>
<comment type="caution">
    <text evidence="1">The sequence shown here is derived from an EMBL/GenBank/DDBJ whole genome shotgun (WGS) entry which is preliminary data.</text>
</comment>
<dbReference type="PANTHER" id="PTHR13061:SF29">
    <property type="entry name" value="GAMMA CARBONIC ANHYDRASE-LIKE 1, MITOCHONDRIAL-RELATED"/>
    <property type="match status" value="1"/>
</dbReference>
<dbReference type="CDD" id="cd04645">
    <property type="entry name" value="LbH_gamma_CA_like"/>
    <property type="match status" value="1"/>
</dbReference>
<dbReference type="AlphaFoldDB" id="A0A9W6UJR6"/>
<dbReference type="InterPro" id="IPR050484">
    <property type="entry name" value="Transf_Hexapept/Carb_Anhydrase"/>
</dbReference>
<dbReference type="EMBL" id="BSRX01000003">
    <property type="protein sequence ID" value="GLW52691.1"/>
    <property type="molecule type" value="Genomic_DNA"/>
</dbReference>
<dbReference type="Proteomes" id="UP001165143">
    <property type="component" value="Unassembled WGS sequence"/>
</dbReference>
<evidence type="ECO:0000313" key="2">
    <source>
        <dbReference type="Proteomes" id="UP001165143"/>
    </source>
</evidence>
<accession>A0A9W6UJR6</accession>
<protein>
    <submittedName>
        <fullName evidence="1">Gamma carbonic anhydrase family protein</fullName>
    </submittedName>
</protein>
<dbReference type="OrthoDB" id="9803036at2"/>